<comment type="similarity">
    <text evidence="2">Belongs to the G-protein coupled receptor 1 family.</text>
</comment>
<gene>
    <name evidence="9" type="ORF">Ocin01_02570</name>
</gene>
<dbReference type="InterPro" id="IPR053219">
    <property type="entry name" value="GPCR_Dmsr-1"/>
</dbReference>
<feature type="region of interest" description="Disordered" evidence="6">
    <location>
        <begin position="390"/>
        <end position="409"/>
    </location>
</feature>
<evidence type="ECO:0000256" key="3">
    <source>
        <dbReference type="ARBA" id="ARBA00022692"/>
    </source>
</evidence>
<dbReference type="CDD" id="cd14978">
    <property type="entry name" value="7tmA_FMRFamide_R-like"/>
    <property type="match status" value="1"/>
</dbReference>
<dbReference type="GO" id="GO:0008528">
    <property type="term" value="F:G protein-coupled peptide receptor activity"/>
    <property type="evidence" value="ECO:0007669"/>
    <property type="project" value="InterPro"/>
</dbReference>
<organism evidence="9 10">
    <name type="scientific">Orchesella cincta</name>
    <name type="common">Springtail</name>
    <name type="synonym">Podura cincta</name>
    <dbReference type="NCBI Taxonomy" id="48709"/>
    <lineage>
        <taxon>Eukaryota</taxon>
        <taxon>Metazoa</taxon>
        <taxon>Ecdysozoa</taxon>
        <taxon>Arthropoda</taxon>
        <taxon>Hexapoda</taxon>
        <taxon>Collembola</taxon>
        <taxon>Entomobryomorpha</taxon>
        <taxon>Entomobryoidea</taxon>
        <taxon>Orchesellidae</taxon>
        <taxon>Orchesellinae</taxon>
        <taxon>Orchesella</taxon>
    </lineage>
</organism>
<feature type="domain" description="G-protein coupled receptors family 1 profile" evidence="8">
    <location>
        <begin position="72"/>
        <end position="353"/>
    </location>
</feature>
<dbReference type="SMART" id="SM01381">
    <property type="entry name" value="7TM_GPCR_Srsx"/>
    <property type="match status" value="1"/>
</dbReference>
<dbReference type="InterPro" id="IPR000276">
    <property type="entry name" value="GPCR_Rhodpsn"/>
</dbReference>
<feature type="transmembrane region" description="Helical" evidence="7">
    <location>
        <begin position="297"/>
        <end position="317"/>
    </location>
</feature>
<evidence type="ECO:0000313" key="9">
    <source>
        <dbReference type="EMBL" id="ODN04087.1"/>
    </source>
</evidence>
<feature type="compositionally biased region" description="Polar residues" evidence="6">
    <location>
        <begin position="175"/>
        <end position="194"/>
    </location>
</feature>
<dbReference type="PANTHER" id="PTHR46273:SF4">
    <property type="entry name" value="AT19640P"/>
    <property type="match status" value="1"/>
</dbReference>
<dbReference type="Pfam" id="PF10324">
    <property type="entry name" value="7TM_GPCR_Srw"/>
    <property type="match status" value="2"/>
</dbReference>
<dbReference type="PROSITE" id="PS50262">
    <property type="entry name" value="G_PROTEIN_RECEP_F1_2"/>
    <property type="match status" value="1"/>
</dbReference>
<keyword evidence="9" id="KW-0675">Receptor</keyword>
<dbReference type="InterPro" id="IPR017452">
    <property type="entry name" value="GPCR_Rhodpsn_7TM"/>
</dbReference>
<dbReference type="STRING" id="48709.A0A1D2NFS7"/>
<sequence>MGDEFGDYVSEFVNSTMTSLINDTLVENGPVVGATDPATLGYCGSGLKAFGDGYRGIHGYTSLVVCLFGCFANILNLIVLTRKEMINPTNAILTGLALADLLNMIEYMPYAVYMNYLTHRKTYGWALFVLTHSNFSQVCHTISIWLTVTLAVWRYIMVAMPLKSKTLCTMERSNKSGTPATTSAPVNATSTAAGQNGGAAEDKYIVNLSDLANDNPFLMTTNFWLYSVVIKIIPCIMLTVVSLRLINSLMEAKKRKDKLLAKRTGAANPAARNNNGVGGGHEPREQESGGSDRTTRMLLAVLLLFLITEFPQGLLGLLSGLLGDSFFKNCYIPLADLMDFFALLNSAINFILYCVMSKKFRETFVQVFHLNRLLKLRKQHRGANHHLISSPTTTRQLLSSSDAKEQTAV</sequence>
<keyword evidence="4 7" id="KW-1133">Transmembrane helix</keyword>
<evidence type="ECO:0000259" key="8">
    <source>
        <dbReference type="PROSITE" id="PS50262"/>
    </source>
</evidence>
<proteinExistence type="inferred from homology"/>
<keyword evidence="10" id="KW-1185">Reference proteome</keyword>
<feature type="transmembrane region" description="Helical" evidence="7">
    <location>
        <begin position="223"/>
        <end position="246"/>
    </location>
</feature>
<dbReference type="OrthoDB" id="5864054at2759"/>
<dbReference type="EMBL" id="LJIJ01000055">
    <property type="protein sequence ID" value="ODN04087.1"/>
    <property type="molecule type" value="Genomic_DNA"/>
</dbReference>
<feature type="transmembrane region" description="Helical" evidence="7">
    <location>
        <begin position="337"/>
        <end position="356"/>
    </location>
</feature>
<dbReference type="GO" id="GO:0005886">
    <property type="term" value="C:plasma membrane"/>
    <property type="evidence" value="ECO:0007669"/>
    <property type="project" value="TreeGrafter"/>
</dbReference>
<evidence type="ECO:0000256" key="6">
    <source>
        <dbReference type="SAM" id="MobiDB-lite"/>
    </source>
</evidence>
<feature type="region of interest" description="Disordered" evidence="6">
    <location>
        <begin position="263"/>
        <end position="292"/>
    </location>
</feature>
<feature type="transmembrane region" description="Helical" evidence="7">
    <location>
        <begin position="91"/>
        <end position="113"/>
    </location>
</feature>
<feature type="transmembrane region" description="Helical" evidence="7">
    <location>
        <begin position="57"/>
        <end position="79"/>
    </location>
</feature>
<name>A0A1D2NFS7_ORCCI</name>
<feature type="compositionally biased region" description="Low complexity" evidence="6">
    <location>
        <begin position="263"/>
        <end position="275"/>
    </location>
</feature>
<dbReference type="AlphaFoldDB" id="A0A1D2NFS7"/>
<evidence type="ECO:0000256" key="5">
    <source>
        <dbReference type="ARBA" id="ARBA00023136"/>
    </source>
</evidence>
<evidence type="ECO:0000313" key="10">
    <source>
        <dbReference type="Proteomes" id="UP000094527"/>
    </source>
</evidence>
<evidence type="ECO:0000256" key="2">
    <source>
        <dbReference type="ARBA" id="ARBA00010663"/>
    </source>
</evidence>
<evidence type="ECO:0000256" key="4">
    <source>
        <dbReference type="ARBA" id="ARBA00022989"/>
    </source>
</evidence>
<keyword evidence="5 7" id="KW-0472">Membrane</keyword>
<feature type="compositionally biased region" description="Polar residues" evidence="6">
    <location>
        <begin position="390"/>
        <end position="401"/>
    </location>
</feature>
<comment type="caution">
    <text evidence="9">The sequence shown here is derived from an EMBL/GenBank/DDBJ whole genome shotgun (WGS) entry which is preliminary data.</text>
</comment>
<evidence type="ECO:0000256" key="7">
    <source>
        <dbReference type="SAM" id="Phobius"/>
    </source>
</evidence>
<evidence type="ECO:0000256" key="1">
    <source>
        <dbReference type="ARBA" id="ARBA00004370"/>
    </source>
</evidence>
<reference evidence="9 10" key="1">
    <citation type="journal article" date="2016" name="Genome Biol. Evol.">
        <title>Gene Family Evolution Reflects Adaptation to Soil Environmental Stressors in the Genome of the Collembolan Orchesella cincta.</title>
        <authorList>
            <person name="Faddeeva-Vakhrusheva A."/>
            <person name="Derks M.F."/>
            <person name="Anvar S.Y."/>
            <person name="Agamennone V."/>
            <person name="Suring W."/>
            <person name="Smit S."/>
            <person name="van Straalen N.M."/>
            <person name="Roelofs D."/>
        </authorList>
    </citation>
    <scope>NUCLEOTIDE SEQUENCE [LARGE SCALE GENOMIC DNA]</scope>
    <source>
        <tissue evidence="9">Mixed pool</tissue>
    </source>
</reference>
<feature type="region of interest" description="Disordered" evidence="6">
    <location>
        <begin position="173"/>
        <end position="196"/>
    </location>
</feature>
<dbReference type="Gene3D" id="1.20.1070.10">
    <property type="entry name" value="Rhodopsin 7-helix transmembrane proteins"/>
    <property type="match status" value="1"/>
</dbReference>
<dbReference type="SUPFAM" id="SSF81321">
    <property type="entry name" value="Family A G protein-coupled receptor-like"/>
    <property type="match status" value="1"/>
</dbReference>
<dbReference type="Proteomes" id="UP000094527">
    <property type="component" value="Unassembled WGS sequence"/>
</dbReference>
<accession>A0A1D2NFS7</accession>
<protein>
    <submittedName>
        <fullName evidence="9">Sex peptide receptor</fullName>
    </submittedName>
</protein>
<keyword evidence="3 7" id="KW-0812">Transmembrane</keyword>
<dbReference type="OMA" id="YAHIHPY"/>
<dbReference type="PRINTS" id="PR00237">
    <property type="entry name" value="GPCRRHODOPSN"/>
</dbReference>
<dbReference type="InterPro" id="IPR019427">
    <property type="entry name" value="7TM_GPCR_serpentine_rcpt_Srw"/>
</dbReference>
<dbReference type="PANTHER" id="PTHR46273">
    <property type="entry name" value="MYOSUPPRESSIN RECEPTOR 1, ISOFORM B-RELATED"/>
    <property type="match status" value="1"/>
</dbReference>
<comment type="subcellular location">
    <subcellularLocation>
        <location evidence="1">Membrane</location>
    </subcellularLocation>
</comment>